<organism evidence="1">
    <name type="scientific">Daucus carota subsp. sativus</name>
    <name type="common">Carrot</name>
    <dbReference type="NCBI Taxonomy" id="79200"/>
    <lineage>
        <taxon>Eukaryota</taxon>
        <taxon>Viridiplantae</taxon>
        <taxon>Streptophyta</taxon>
        <taxon>Embryophyta</taxon>
        <taxon>Tracheophyta</taxon>
        <taxon>Spermatophyta</taxon>
        <taxon>Magnoliopsida</taxon>
        <taxon>eudicotyledons</taxon>
        <taxon>Gunneridae</taxon>
        <taxon>Pentapetalae</taxon>
        <taxon>asterids</taxon>
        <taxon>campanulids</taxon>
        <taxon>Apiales</taxon>
        <taxon>Apiaceae</taxon>
        <taxon>Apioideae</taxon>
        <taxon>Scandiceae</taxon>
        <taxon>Daucinae</taxon>
        <taxon>Daucus</taxon>
        <taxon>Daucus sect. Daucus</taxon>
    </lineage>
</organism>
<dbReference type="STRING" id="79200.A0A175YIJ6"/>
<reference evidence="2" key="2">
    <citation type="submission" date="2022-03" db="EMBL/GenBank/DDBJ databases">
        <title>Draft title - Genomic analysis of global carrot germplasm unveils the trajectory of domestication and the origin of high carotenoid orange carrot.</title>
        <authorList>
            <person name="Iorizzo M."/>
            <person name="Ellison S."/>
            <person name="Senalik D."/>
            <person name="Macko-Podgorni A."/>
            <person name="Grzebelus D."/>
            <person name="Bostan H."/>
            <person name="Rolling W."/>
            <person name="Curaba J."/>
            <person name="Simon P."/>
        </authorList>
    </citation>
    <scope>NUCLEOTIDE SEQUENCE</scope>
    <source>
        <tissue evidence="2">Leaf</tissue>
    </source>
</reference>
<dbReference type="OMA" id="EISIECH"/>
<reference evidence="1" key="1">
    <citation type="journal article" date="2016" name="Nat. Genet.">
        <title>A high-quality carrot genome assembly provides new insights into carotenoid accumulation and asterid genome evolution.</title>
        <authorList>
            <person name="Iorizzo M."/>
            <person name="Ellison S."/>
            <person name="Senalik D."/>
            <person name="Zeng P."/>
            <person name="Satapoomin P."/>
            <person name="Huang J."/>
            <person name="Bowman M."/>
            <person name="Iovene M."/>
            <person name="Sanseverino W."/>
            <person name="Cavagnaro P."/>
            <person name="Yildiz M."/>
            <person name="Macko-Podgorni A."/>
            <person name="Moranska E."/>
            <person name="Grzebelus E."/>
            <person name="Grzebelus D."/>
            <person name="Ashrafi H."/>
            <person name="Zheng Z."/>
            <person name="Cheng S."/>
            <person name="Spooner D."/>
            <person name="Van Deynze A."/>
            <person name="Simon P."/>
        </authorList>
    </citation>
    <scope>NUCLEOTIDE SEQUENCE [LARGE SCALE GENOMIC DNA]</scope>
    <source>
        <tissue evidence="1">Leaf</tissue>
    </source>
</reference>
<sequence length="301" mass="33741">MRDSLSCFGENGVQVADTSCSSSTVSKASQNLVSCTYQCKLVGKSCFITVSWSKNLMGHCLSVEIDDLSLKCLCKVDVKPTLFFKRKGLKCIDVNSLKIYIYWDLSVAKFGQGPEPLEGFYVGVVCKGEMVLVVGDLKKEALKKSGAIPSLFNSMFVSKKEHLFGKKVYGSKAQFSDNGQIHNLTIECDEYGVDDPCLIVRLDSKPVMKVRHLRWKFRGNQTILVDGLPVEIFWDVHNWLFGTTLGNAVFMFQTCLSAEKLWTGETFLDTSERQWSCSQSFKESKVPGLGFCLTLYAWKND</sequence>
<dbReference type="InterPro" id="IPR008586">
    <property type="entry name" value="DUF868_pln"/>
</dbReference>
<evidence type="ECO:0000313" key="1">
    <source>
        <dbReference type="EMBL" id="KZM83060.1"/>
    </source>
</evidence>
<evidence type="ECO:0008006" key="4">
    <source>
        <dbReference type="Google" id="ProtNLM"/>
    </source>
</evidence>
<accession>A0A175YIJ6</accession>
<keyword evidence="3" id="KW-1185">Reference proteome</keyword>
<proteinExistence type="predicted"/>
<dbReference type="EMBL" id="CP093351">
    <property type="protein sequence ID" value="WOH16041.1"/>
    <property type="molecule type" value="Genomic_DNA"/>
</dbReference>
<dbReference type="PANTHER" id="PTHR31972:SF74">
    <property type="entry name" value="EXPRESSED PROTEIN"/>
    <property type="match status" value="1"/>
</dbReference>
<dbReference type="Gramene" id="KZM83060">
    <property type="protein sequence ID" value="KZM83060"/>
    <property type="gene ID" value="DCAR_030629"/>
</dbReference>
<dbReference type="Proteomes" id="UP000077755">
    <property type="component" value="Chromosome 9"/>
</dbReference>
<dbReference type="OrthoDB" id="1896898at2759"/>
<dbReference type="EMBL" id="LNRQ01000009">
    <property type="protein sequence ID" value="KZM83060.1"/>
    <property type="molecule type" value="Genomic_DNA"/>
</dbReference>
<protein>
    <recommendedName>
        <fullName evidence="4">DUF868 domain-containing protein</fullName>
    </recommendedName>
</protein>
<name>A0A175YIJ6_DAUCS</name>
<dbReference type="PANTHER" id="PTHR31972">
    <property type="entry name" value="EXPRESSED PROTEIN"/>
    <property type="match status" value="1"/>
</dbReference>
<dbReference type="KEGG" id="dcr:108200802"/>
<gene>
    <name evidence="1" type="ORF">DCAR_030629</name>
    <name evidence="2" type="ORF">DCAR_0935590</name>
</gene>
<dbReference type="AlphaFoldDB" id="A0A175YIJ6"/>
<evidence type="ECO:0000313" key="3">
    <source>
        <dbReference type="Proteomes" id="UP000077755"/>
    </source>
</evidence>
<evidence type="ECO:0000313" key="2">
    <source>
        <dbReference type="EMBL" id="WOH16041.1"/>
    </source>
</evidence>
<dbReference type="Pfam" id="PF05910">
    <property type="entry name" value="DUF868"/>
    <property type="match status" value="1"/>
</dbReference>